<reference evidence="1" key="1">
    <citation type="submission" date="2014-07" db="EMBL/GenBank/DDBJ databases">
        <authorList>
            <person name="Martin A.A"/>
            <person name="De Silva N."/>
        </authorList>
    </citation>
    <scope>NUCLEOTIDE SEQUENCE</scope>
</reference>
<dbReference type="Proteomes" id="UP000035680">
    <property type="component" value="Unassembled WGS sequence"/>
</dbReference>
<reference evidence="2" key="2">
    <citation type="submission" date="2015-08" db="UniProtKB">
        <authorList>
            <consortium name="WormBaseParasite"/>
        </authorList>
    </citation>
    <scope>IDENTIFICATION</scope>
</reference>
<keyword evidence="1" id="KW-1185">Reference proteome</keyword>
<organism evidence="1 2">
    <name type="scientific">Strongyloides venezuelensis</name>
    <name type="common">Threadworm</name>
    <dbReference type="NCBI Taxonomy" id="75913"/>
    <lineage>
        <taxon>Eukaryota</taxon>
        <taxon>Metazoa</taxon>
        <taxon>Ecdysozoa</taxon>
        <taxon>Nematoda</taxon>
        <taxon>Chromadorea</taxon>
        <taxon>Rhabditida</taxon>
        <taxon>Tylenchina</taxon>
        <taxon>Panagrolaimomorpha</taxon>
        <taxon>Strongyloidoidea</taxon>
        <taxon>Strongyloididae</taxon>
        <taxon>Strongyloides</taxon>
    </lineage>
</organism>
<name>A0A0K0FZN2_STRVS</name>
<sequence length="101" mass="11513">MRDLNEFHVPVTDNLDIFGILNRLAEKGFTSFRTFVEKLSSVRSLSIEHICAPLTEANDVFSLLSLSSFNTPESFTICECSKSRKSKSIYSEVWVDGRQKF</sequence>
<protein>
    <submittedName>
        <fullName evidence="2">Transposase</fullName>
    </submittedName>
</protein>
<dbReference type="AlphaFoldDB" id="A0A0K0FZN2"/>
<evidence type="ECO:0000313" key="2">
    <source>
        <dbReference type="WBParaSite" id="SVE_1791100.1"/>
    </source>
</evidence>
<evidence type="ECO:0000313" key="1">
    <source>
        <dbReference type="Proteomes" id="UP000035680"/>
    </source>
</evidence>
<accession>A0A0K0FZN2</accession>
<dbReference type="WBParaSite" id="SVE_1791100.1">
    <property type="protein sequence ID" value="SVE_1791100.1"/>
    <property type="gene ID" value="SVE_1791100"/>
</dbReference>
<proteinExistence type="predicted"/>